<dbReference type="RefSeq" id="WP_136380516.1">
    <property type="nucleotide sequence ID" value="NZ_SLUB01000032.1"/>
</dbReference>
<evidence type="ECO:0000313" key="3">
    <source>
        <dbReference type="Proteomes" id="UP000306477"/>
    </source>
</evidence>
<dbReference type="EMBL" id="SLUB01000032">
    <property type="protein sequence ID" value="THE11192.1"/>
    <property type="molecule type" value="Genomic_DNA"/>
</dbReference>
<reference evidence="2 3" key="1">
    <citation type="journal article" date="2019" name="Indoor Air">
        <title>Impacts of indoor surface finishes on bacterial viability.</title>
        <authorList>
            <person name="Hu J."/>
            <person name="Maamar S.B."/>
            <person name="Glawe A.J."/>
            <person name="Gottel N."/>
            <person name="Gilbert J.A."/>
            <person name="Hartmann E.M."/>
        </authorList>
    </citation>
    <scope>NUCLEOTIDE SEQUENCE [LARGE SCALE GENOMIC DNA]</scope>
    <source>
        <strain evidence="2 3">AF060A6</strain>
    </source>
</reference>
<accession>A0A4S3PQZ3</accession>
<protein>
    <submittedName>
        <fullName evidence="2">Uncharacterized protein</fullName>
    </submittedName>
</protein>
<gene>
    <name evidence="2" type="ORF">E1I69_15715</name>
</gene>
<proteinExistence type="predicted"/>
<name>A0A4S3PQZ3_9BACI</name>
<dbReference type="OrthoDB" id="2697500at2"/>
<keyword evidence="3" id="KW-1185">Reference proteome</keyword>
<comment type="caution">
    <text evidence="2">The sequence shown here is derived from an EMBL/GenBank/DDBJ whole genome shotgun (WGS) entry which is preliminary data.</text>
</comment>
<dbReference type="AlphaFoldDB" id="A0A4S3PQZ3"/>
<feature type="compositionally biased region" description="Basic and acidic residues" evidence="1">
    <location>
        <begin position="40"/>
        <end position="59"/>
    </location>
</feature>
<evidence type="ECO:0000313" key="2">
    <source>
        <dbReference type="EMBL" id="THE11192.1"/>
    </source>
</evidence>
<feature type="compositionally biased region" description="Basic and acidic residues" evidence="1">
    <location>
        <begin position="1"/>
        <end position="33"/>
    </location>
</feature>
<feature type="region of interest" description="Disordered" evidence="1">
    <location>
        <begin position="1"/>
        <end position="59"/>
    </location>
</feature>
<dbReference type="Proteomes" id="UP000306477">
    <property type="component" value="Unassembled WGS sequence"/>
</dbReference>
<organism evidence="2 3">
    <name type="scientific">Bacillus timonensis</name>
    <dbReference type="NCBI Taxonomy" id="1033734"/>
    <lineage>
        <taxon>Bacteria</taxon>
        <taxon>Bacillati</taxon>
        <taxon>Bacillota</taxon>
        <taxon>Bacilli</taxon>
        <taxon>Bacillales</taxon>
        <taxon>Bacillaceae</taxon>
        <taxon>Bacillus</taxon>
    </lineage>
</organism>
<sequence>MSKEHEDLDAKQEESKVKQESEPETSKMDRFDRLMFGPRPRRDENRTLEKNTKANKTDEVDFNQLMGQLDDIMTSIGKIKPAFKDLSPFLNFFKKK</sequence>
<evidence type="ECO:0000256" key="1">
    <source>
        <dbReference type="SAM" id="MobiDB-lite"/>
    </source>
</evidence>